<name>A0ABQ8HGN4_9ROSI</name>
<keyword evidence="10" id="KW-0833">Ubl conjugation pathway</keyword>
<keyword evidence="12 16" id="KW-1133">Transmembrane helix</keyword>
<keyword evidence="13 16" id="KW-0472">Membrane</keyword>
<comment type="catalytic activity">
    <reaction evidence="1">
        <text>S-ubiquitinyl-[E2 ubiquitin-conjugating enzyme]-L-cysteine + [acceptor protein]-L-lysine = [E2 ubiquitin-conjugating enzyme]-L-cysteine + N(6)-ubiquitinyl-[acceptor protein]-L-lysine.</text>
        <dbReference type="EC" id="2.3.2.27"/>
    </reaction>
</comment>
<dbReference type="EMBL" id="JAFEMO010000011">
    <property type="protein sequence ID" value="KAH7557784.1"/>
    <property type="molecule type" value="Genomic_DNA"/>
</dbReference>
<evidence type="ECO:0000256" key="16">
    <source>
        <dbReference type="SAM" id="Phobius"/>
    </source>
</evidence>
<comment type="similarity">
    <text evidence="14">Belongs to the RING-type zinc finger family. ATL subfamily.</text>
</comment>
<reference evidence="19 20" key="1">
    <citation type="submission" date="2021-02" db="EMBL/GenBank/DDBJ databases">
        <title>Plant Genome Project.</title>
        <authorList>
            <person name="Zhang R.-G."/>
        </authorList>
    </citation>
    <scope>NUCLEOTIDE SEQUENCE [LARGE SCALE GENOMIC DNA]</scope>
    <source>
        <tissue evidence="19">Leaves</tissue>
    </source>
</reference>
<comment type="subcellular location">
    <subcellularLocation>
        <location evidence="2">Membrane</location>
        <topology evidence="2">Single-pass membrane protein</topology>
    </subcellularLocation>
</comment>
<keyword evidence="9 15" id="KW-0863">Zinc-finger</keyword>
<keyword evidence="5" id="KW-0808">Transferase</keyword>
<evidence type="ECO:0000256" key="14">
    <source>
        <dbReference type="ARBA" id="ARBA00024209"/>
    </source>
</evidence>
<sequence>MDIFKALLFLVFFLLFFSSYSVAETINKTCISAACGRGEPVIRFPFRLNNRQPQSCGYPGFTLSCDSTDQTVLELPSGKFIVQGIDYSTQELWINDYDPNNCLPKKILSLNLSGSPFTASYSQQFTFFNCSFDYYRYNLNPVACLSGQNYTVLATSSVRVFNFLLSSSCNIFASVQVPVDWPFYQPIMSSDLGDDLRLTWGKPRCAKCEKRGAHCGFKSNSSLEIGCSYGHQLGIPKSARIAVMVGAGVPALLCSVGLLCVVCGKLKSSCARNNRPLPEYNSTITPHEPTLTAGGLDMVTIESYPKIVLGESRRLPKPDDNTCPICLCEYKPKETLKTIPECLHCFHADCVDEWLRLNASCPVCRNSPGRSSPEPQDS</sequence>
<dbReference type="Pfam" id="PF13639">
    <property type="entry name" value="zf-RING_2"/>
    <property type="match status" value="1"/>
</dbReference>
<keyword evidence="7" id="KW-0479">Metal-binding</keyword>
<organism evidence="19 20">
    <name type="scientific">Xanthoceras sorbifolium</name>
    <dbReference type="NCBI Taxonomy" id="99658"/>
    <lineage>
        <taxon>Eukaryota</taxon>
        <taxon>Viridiplantae</taxon>
        <taxon>Streptophyta</taxon>
        <taxon>Embryophyta</taxon>
        <taxon>Tracheophyta</taxon>
        <taxon>Spermatophyta</taxon>
        <taxon>Magnoliopsida</taxon>
        <taxon>eudicotyledons</taxon>
        <taxon>Gunneridae</taxon>
        <taxon>Pentapetalae</taxon>
        <taxon>rosids</taxon>
        <taxon>malvids</taxon>
        <taxon>Sapindales</taxon>
        <taxon>Sapindaceae</taxon>
        <taxon>Xanthoceroideae</taxon>
        <taxon>Xanthoceras</taxon>
    </lineage>
</organism>
<dbReference type="PANTHER" id="PTHR46279:SF10">
    <property type="entry name" value="RING-TYPE E3 UBIQUITIN TRANSFERASE"/>
    <property type="match status" value="1"/>
</dbReference>
<feature type="domain" description="RING-type" evidence="18">
    <location>
        <begin position="323"/>
        <end position="365"/>
    </location>
</feature>
<evidence type="ECO:0000256" key="9">
    <source>
        <dbReference type="ARBA" id="ARBA00022771"/>
    </source>
</evidence>
<evidence type="ECO:0000256" key="5">
    <source>
        <dbReference type="ARBA" id="ARBA00022679"/>
    </source>
</evidence>
<evidence type="ECO:0000313" key="20">
    <source>
        <dbReference type="Proteomes" id="UP000827721"/>
    </source>
</evidence>
<evidence type="ECO:0000259" key="18">
    <source>
        <dbReference type="PROSITE" id="PS50089"/>
    </source>
</evidence>
<keyword evidence="11" id="KW-0862">Zinc</keyword>
<evidence type="ECO:0000256" key="1">
    <source>
        <dbReference type="ARBA" id="ARBA00000900"/>
    </source>
</evidence>
<dbReference type="InterPro" id="IPR025287">
    <property type="entry name" value="WAK_GUB"/>
</dbReference>
<evidence type="ECO:0000313" key="19">
    <source>
        <dbReference type="EMBL" id="KAH7557784.1"/>
    </source>
</evidence>
<dbReference type="EC" id="2.3.2.27" evidence="4"/>
<feature type="signal peptide" evidence="17">
    <location>
        <begin position="1"/>
        <end position="23"/>
    </location>
</feature>
<dbReference type="SMART" id="SM00184">
    <property type="entry name" value="RING"/>
    <property type="match status" value="1"/>
</dbReference>
<dbReference type="InterPro" id="IPR013083">
    <property type="entry name" value="Znf_RING/FYVE/PHD"/>
</dbReference>
<dbReference type="InterPro" id="IPR046948">
    <property type="entry name" value="ATL20-22-like"/>
</dbReference>
<keyword evidence="6 16" id="KW-0812">Transmembrane</keyword>
<keyword evidence="8 17" id="KW-0732">Signal</keyword>
<dbReference type="SUPFAM" id="SSF57850">
    <property type="entry name" value="RING/U-box"/>
    <property type="match status" value="1"/>
</dbReference>
<gene>
    <name evidence="19" type="ORF">JRO89_XS11G0219900</name>
</gene>
<evidence type="ECO:0000256" key="12">
    <source>
        <dbReference type="ARBA" id="ARBA00022989"/>
    </source>
</evidence>
<dbReference type="InterPro" id="IPR001841">
    <property type="entry name" value="Znf_RING"/>
</dbReference>
<feature type="chain" id="PRO_5047009771" description="RING-type E3 ubiquitin transferase" evidence="17">
    <location>
        <begin position="24"/>
        <end position="378"/>
    </location>
</feature>
<evidence type="ECO:0000256" key="15">
    <source>
        <dbReference type="PROSITE-ProRule" id="PRU00175"/>
    </source>
</evidence>
<feature type="transmembrane region" description="Helical" evidence="16">
    <location>
        <begin position="241"/>
        <end position="263"/>
    </location>
</feature>
<evidence type="ECO:0000256" key="4">
    <source>
        <dbReference type="ARBA" id="ARBA00012483"/>
    </source>
</evidence>
<proteinExistence type="inferred from homology"/>
<evidence type="ECO:0000256" key="2">
    <source>
        <dbReference type="ARBA" id="ARBA00004167"/>
    </source>
</evidence>
<evidence type="ECO:0000256" key="17">
    <source>
        <dbReference type="SAM" id="SignalP"/>
    </source>
</evidence>
<evidence type="ECO:0000256" key="8">
    <source>
        <dbReference type="ARBA" id="ARBA00022729"/>
    </source>
</evidence>
<keyword evidence="20" id="KW-1185">Reference proteome</keyword>
<evidence type="ECO:0000256" key="6">
    <source>
        <dbReference type="ARBA" id="ARBA00022692"/>
    </source>
</evidence>
<dbReference type="PROSITE" id="PS50089">
    <property type="entry name" value="ZF_RING_2"/>
    <property type="match status" value="1"/>
</dbReference>
<dbReference type="CDD" id="cd16461">
    <property type="entry name" value="RING-H2_EL5-like"/>
    <property type="match status" value="1"/>
</dbReference>
<comment type="pathway">
    <text evidence="3">Protein modification; protein ubiquitination.</text>
</comment>
<evidence type="ECO:0000256" key="10">
    <source>
        <dbReference type="ARBA" id="ARBA00022786"/>
    </source>
</evidence>
<evidence type="ECO:0000256" key="13">
    <source>
        <dbReference type="ARBA" id="ARBA00023136"/>
    </source>
</evidence>
<dbReference type="Proteomes" id="UP000827721">
    <property type="component" value="Unassembled WGS sequence"/>
</dbReference>
<dbReference type="Gene3D" id="3.30.40.10">
    <property type="entry name" value="Zinc/RING finger domain, C3HC4 (zinc finger)"/>
    <property type="match status" value="1"/>
</dbReference>
<evidence type="ECO:0000256" key="3">
    <source>
        <dbReference type="ARBA" id="ARBA00004906"/>
    </source>
</evidence>
<accession>A0ABQ8HGN4</accession>
<evidence type="ECO:0000256" key="11">
    <source>
        <dbReference type="ARBA" id="ARBA00022833"/>
    </source>
</evidence>
<comment type="caution">
    <text evidence="19">The sequence shown here is derived from an EMBL/GenBank/DDBJ whole genome shotgun (WGS) entry which is preliminary data.</text>
</comment>
<evidence type="ECO:0000256" key="7">
    <source>
        <dbReference type="ARBA" id="ARBA00022723"/>
    </source>
</evidence>
<protein>
    <recommendedName>
        <fullName evidence="4">RING-type E3 ubiquitin transferase</fullName>
        <ecNumber evidence="4">2.3.2.27</ecNumber>
    </recommendedName>
</protein>
<dbReference type="PANTHER" id="PTHR46279">
    <property type="entry name" value="RING/U-BOX SUPERFAMILY PROTEIN"/>
    <property type="match status" value="1"/>
</dbReference>
<dbReference type="Pfam" id="PF13947">
    <property type="entry name" value="GUB_WAK_bind"/>
    <property type="match status" value="1"/>
</dbReference>